<evidence type="ECO:0000259" key="2">
    <source>
        <dbReference type="Pfam" id="PF08626"/>
    </source>
</evidence>
<accession>A0A4D9D6X0</accession>
<dbReference type="OrthoDB" id="27962at2759"/>
<keyword evidence="4" id="KW-1185">Reference proteome</keyword>
<feature type="region of interest" description="Disordered" evidence="1">
    <location>
        <begin position="235"/>
        <end position="303"/>
    </location>
</feature>
<comment type="caution">
    <text evidence="3">The sequence shown here is derived from an EMBL/GenBank/DDBJ whole genome shotgun (WGS) entry which is preliminary data.</text>
</comment>
<organism evidence="3 4">
    <name type="scientific">Nannochloropsis salina CCMP1776</name>
    <dbReference type="NCBI Taxonomy" id="1027361"/>
    <lineage>
        <taxon>Eukaryota</taxon>
        <taxon>Sar</taxon>
        <taxon>Stramenopiles</taxon>
        <taxon>Ochrophyta</taxon>
        <taxon>Eustigmatophyceae</taxon>
        <taxon>Eustigmatales</taxon>
        <taxon>Monodopsidaceae</taxon>
        <taxon>Microchloropsis</taxon>
        <taxon>Microchloropsis salina</taxon>
    </lineage>
</organism>
<protein>
    <recommendedName>
        <fullName evidence="2">Trs120/TRAPPC9 N-terminal domain-containing protein</fullName>
    </recommendedName>
</protein>
<dbReference type="EMBL" id="SDOX01000011">
    <property type="protein sequence ID" value="TFJ85763.1"/>
    <property type="molecule type" value="Genomic_DNA"/>
</dbReference>
<dbReference type="InterPro" id="IPR013935">
    <property type="entry name" value="Trs120_TRAPPC9"/>
</dbReference>
<dbReference type="Proteomes" id="UP000355283">
    <property type="component" value="Unassembled WGS sequence"/>
</dbReference>
<dbReference type="GO" id="GO:0005802">
    <property type="term" value="C:trans-Golgi network"/>
    <property type="evidence" value="ECO:0007669"/>
    <property type="project" value="TreeGrafter"/>
</dbReference>
<dbReference type="AlphaFoldDB" id="A0A4D9D6X0"/>
<dbReference type="Pfam" id="PF08626">
    <property type="entry name" value="TRAPPC9-Trs120"/>
    <property type="match status" value="2"/>
</dbReference>
<evidence type="ECO:0000313" key="3">
    <source>
        <dbReference type="EMBL" id="TFJ85763.1"/>
    </source>
</evidence>
<feature type="region of interest" description="Disordered" evidence="1">
    <location>
        <begin position="394"/>
        <end position="423"/>
    </location>
</feature>
<gene>
    <name evidence="3" type="ORF">NSK_003267</name>
</gene>
<feature type="compositionally biased region" description="Low complexity" evidence="1">
    <location>
        <begin position="239"/>
        <end position="251"/>
    </location>
</feature>
<feature type="compositionally biased region" description="Acidic residues" evidence="1">
    <location>
        <begin position="848"/>
        <end position="859"/>
    </location>
</feature>
<feature type="region of interest" description="Disordered" evidence="1">
    <location>
        <begin position="707"/>
        <end position="731"/>
    </location>
</feature>
<evidence type="ECO:0000313" key="4">
    <source>
        <dbReference type="Proteomes" id="UP000355283"/>
    </source>
</evidence>
<feature type="compositionally biased region" description="Low complexity" evidence="1">
    <location>
        <begin position="283"/>
        <end position="296"/>
    </location>
</feature>
<proteinExistence type="predicted"/>
<feature type="region of interest" description="Disordered" evidence="1">
    <location>
        <begin position="848"/>
        <end position="882"/>
    </location>
</feature>
<evidence type="ECO:0000256" key="1">
    <source>
        <dbReference type="SAM" id="MobiDB-lite"/>
    </source>
</evidence>
<reference evidence="3 4" key="1">
    <citation type="submission" date="2019-01" db="EMBL/GenBank/DDBJ databases">
        <title>Nuclear Genome Assembly of the Microalgal Biofuel strain Nannochloropsis salina CCMP1776.</title>
        <authorList>
            <person name="Hovde B."/>
        </authorList>
    </citation>
    <scope>NUCLEOTIDE SEQUENCE [LARGE SCALE GENOMIC DNA]</scope>
    <source>
        <strain evidence="3 4">CCMP1776</strain>
    </source>
</reference>
<sequence length="916" mass="97517">MNVLHHAEEEPNSFAAHRQLRVAVVPLGGVPGARFRVYLSLLRRSFHELPMANLSKPGSWKKESSPFKHFSWFDGNLLLQYLDRAPPSTSASSEWQDFEAFRRTWAVIGIVHLPSCAPGTVGGVEAEFHARLKEFPHALAKKVFCFGHSFGAGEGGMDGAPQQESLETLYRHKEELVIFPPEGDPKERGVSMVEAHMGVMLSDLAVVVLSRLEAEVAGAKAGGAGAGNPPGAGVGMASGGSAASHNHSSGSGTAGGKGTGLAKRGGQWLAQLRSPADGGGGPRLARGGQAGGQHVELGGGGGDRGRWGKWVGDLCLLAGTPQDALEAYAQALAECKAAGEPLWQAGALEGWIASVGVLLEWGGTGPALPPRPTPRDHYPRQASHYLAHPKREVRAPRGASRAWGKATDMGPAPPREPGRGAGRAMPAHAVPLSRVLVVPPLPWLTTKLDRWATHLELLPGEYRRASVELQVMNEVPVAFLEVSVRHGAEAGSPGGRSLVLYTFRGEGGGEVGPEEAEGGRGKQDSLAVAVDPLGLEALTETLQAALLSRSCLATFFLPLLFRRRDHVPAADIFVKYSSSYPSASPSAQPSHWHHRTLTVPIRFHLKEGLCAEDVRVESAGIHVFPALARRIESAHRRAWVGEGRRAESLWARREGGGIDTDGPHCLMLVQLRNLAGEDLHVKACLLEGESGGEGGDRRRARGVWPVSFPHASPRRARHPPSPPSSSPFFPRSPIPAPSLPLALGDPPAAKPPTRTFPPYASIPIHFCVTNRSPTDTLPACKCFAHSYQDYGQGNLNFAIDSVRAMWSGSLAWTTPPLAPLDSHLHVAFVSFTASGTYGVGWSVSYLPDEEGQGDGEGGGEGDGGAMPSSHADLGGCAKEGVTSAEEKREPLLYWGQEAQMLVITEINGEDEMAKEH</sequence>
<dbReference type="InterPro" id="IPR058563">
    <property type="entry name" value="Trs120_TRAPPC9_N"/>
</dbReference>
<feature type="domain" description="Trs120/TRAPPC9 N-terminal" evidence="2">
    <location>
        <begin position="304"/>
        <end position="368"/>
    </location>
</feature>
<name>A0A4D9D6X0_9STRA</name>
<feature type="domain" description="Trs120/TRAPPC9 N-terminal" evidence="2">
    <location>
        <begin position="13"/>
        <end position="149"/>
    </location>
</feature>
<feature type="compositionally biased region" description="Pro residues" evidence="1">
    <location>
        <begin position="719"/>
        <end position="731"/>
    </location>
</feature>
<dbReference type="PANTHER" id="PTHR21512">
    <property type="entry name" value="TRAFFICKING PROTEIN PARTICLE COMPLEX SUBUNIT 9"/>
    <property type="match status" value="1"/>
</dbReference>
<dbReference type="PANTHER" id="PTHR21512:SF5">
    <property type="entry name" value="TRAFFICKING PROTEIN PARTICLE COMPLEX SUBUNIT 9"/>
    <property type="match status" value="1"/>
</dbReference>